<feature type="binding site" evidence="11">
    <location>
        <position position="69"/>
    </location>
    <ligand>
        <name>Mg(2+)</name>
        <dbReference type="ChEBI" id="CHEBI:18420"/>
        <label>1</label>
    </ligand>
</feature>
<dbReference type="EMBL" id="AAOE01000021">
    <property type="protein sequence ID" value="EAR08411.1"/>
    <property type="molecule type" value="Genomic_DNA"/>
</dbReference>
<dbReference type="AlphaFoldDB" id="A4BHL3"/>
<dbReference type="PANTHER" id="PTHR10642">
    <property type="entry name" value="RIBONUCLEASE H1"/>
    <property type="match status" value="1"/>
</dbReference>
<dbReference type="GO" id="GO:0003676">
    <property type="term" value="F:nucleic acid binding"/>
    <property type="evidence" value="ECO:0007669"/>
    <property type="project" value="InterPro"/>
</dbReference>
<dbReference type="InterPro" id="IPR036397">
    <property type="entry name" value="RNaseH_sf"/>
</dbReference>
<keyword evidence="10 11" id="KW-0460">Magnesium</keyword>
<dbReference type="STRING" id="314283.MED297_16764"/>
<evidence type="ECO:0000256" key="1">
    <source>
        <dbReference type="ARBA" id="ARBA00000077"/>
    </source>
</evidence>
<comment type="subunit">
    <text evidence="4 11">Monomer.</text>
</comment>
<dbReference type="PROSITE" id="PS50879">
    <property type="entry name" value="RNASE_H_1"/>
    <property type="match status" value="1"/>
</dbReference>
<comment type="similarity">
    <text evidence="3 11">Belongs to the RNase H family.</text>
</comment>
<evidence type="ECO:0000256" key="10">
    <source>
        <dbReference type="ARBA" id="ARBA00022842"/>
    </source>
</evidence>
<gene>
    <name evidence="11" type="primary">rnhA</name>
    <name evidence="13" type="ORF">MED297_16764</name>
</gene>
<dbReference type="Gene3D" id="3.30.420.10">
    <property type="entry name" value="Ribonuclease H-like superfamily/Ribonuclease H"/>
    <property type="match status" value="1"/>
</dbReference>
<name>A4BHL3_9GAMM</name>
<dbReference type="InterPro" id="IPR002156">
    <property type="entry name" value="RNaseH_domain"/>
</dbReference>
<dbReference type="SUPFAM" id="SSF53098">
    <property type="entry name" value="Ribonuclease H-like"/>
    <property type="match status" value="1"/>
</dbReference>
<keyword evidence="14" id="KW-1185">Reference proteome</keyword>
<dbReference type="EC" id="3.1.26.4" evidence="5 11"/>
<evidence type="ECO:0000256" key="6">
    <source>
        <dbReference type="ARBA" id="ARBA00022722"/>
    </source>
</evidence>
<evidence type="ECO:0000256" key="2">
    <source>
        <dbReference type="ARBA" id="ARBA00004065"/>
    </source>
</evidence>
<dbReference type="PANTHER" id="PTHR10642:SF26">
    <property type="entry name" value="RIBONUCLEASE H1"/>
    <property type="match status" value="1"/>
</dbReference>
<feature type="binding site" evidence="11">
    <location>
        <position position="9"/>
    </location>
    <ligand>
        <name>Mg(2+)</name>
        <dbReference type="ChEBI" id="CHEBI:18420"/>
        <label>1</label>
    </ligand>
</feature>
<dbReference type="Proteomes" id="UP000005953">
    <property type="component" value="Unassembled WGS sequence"/>
</dbReference>
<comment type="cofactor">
    <cofactor evidence="11">
        <name>Mg(2+)</name>
        <dbReference type="ChEBI" id="CHEBI:18420"/>
    </cofactor>
    <text evidence="11">Binds 1 Mg(2+) ion per subunit. May bind a second metal ion at a regulatory site, or after substrate binding.</text>
</comment>
<dbReference type="HOGENOM" id="CLU_030894_6_0_6"/>
<proteinExistence type="inferred from homology"/>
<feature type="binding site" evidence="11">
    <location>
        <position position="133"/>
    </location>
    <ligand>
        <name>Mg(2+)</name>
        <dbReference type="ChEBI" id="CHEBI:18420"/>
        <label>2</label>
    </ligand>
</feature>
<keyword evidence="11" id="KW-0963">Cytoplasm</keyword>
<feature type="domain" description="RNase H type-1" evidence="12">
    <location>
        <begin position="1"/>
        <end position="141"/>
    </location>
</feature>
<keyword evidence="7 11" id="KW-0479">Metal-binding</keyword>
<dbReference type="InterPro" id="IPR012337">
    <property type="entry name" value="RNaseH-like_sf"/>
</dbReference>
<evidence type="ECO:0000256" key="9">
    <source>
        <dbReference type="ARBA" id="ARBA00022801"/>
    </source>
</evidence>
<dbReference type="HAMAP" id="MF_00042">
    <property type="entry name" value="RNase_H"/>
    <property type="match status" value="1"/>
</dbReference>
<evidence type="ECO:0000256" key="7">
    <source>
        <dbReference type="ARBA" id="ARBA00022723"/>
    </source>
</evidence>
<feature type="binding site" evidence="11">
    <location>
        <position position="9"/>
    </location>
    <ligand>
        <name>Mg(2+)</name>
        <dbReference type="ChEBI" id="CHEBI:18420"/>
        <label>2</label>
    </ligand>
</feature>
<feature type="binding site" evidence="11">
    <location>
        <position position="47"/>
    </location>
    <ligand>
        <name>Mg(2+)</name>
        <dbReference type="ChEBI" id="CHEBI:18420"/>
        <label>1</label>
    </ligand>
</feature>
<comment type="catalytic activity">
    <reaction evidence="1 11">
        <text>Endonucleolytic cleavage to 5'-phosphomonoester.</text>
        <dbReference type="EC" id="3.1.26.4"/>
    </reaction>
</comment>
<dbReference type="InterPro" id="IPR050092">
    <property type="entry name" value="RNase_H"/>
</dbReference>
<evidence type="ECO:0000256" key="5">
    <source>
        <dbReference type="ARBA" id="ARBA00012180"/>
    </source>
</evidence>
<dbReference type="GO" id="GO:0000287">
    <property type="term" value="F:magnesium ion binding"/>
    <property type="evidence" value="ECO:0007669"/>
    <property type="project" value="UniProtKB-UniRule"/>
</dbReference>
<sequence length="146" mass="16560">MKTVTLYTDGGCRGNPGPGGWGAVLIYGDHEKKLKGSEPETTNNRMELLAAIEGLEALKQAVTVDLYTDSKYVQQGITQWIHNWKKNGWKTAGKKPVKNQDLWQRLDSLMSKHEVNWHWVKGHAGHKYNEIADELANQAMDEMVRQ</sequence>
<evidence type="ECO:0000256" key="11">
    <source>
        <dbReference type="HAMAP-Rule" id="MF_00042"/>
    </source>
</evidence>
<reference evidence="13 14" key="1">
    <citation type="submission" date="2006-02" db="EMBL/GenBank/DDBJ databases">
        <authorList>
            <person name="Pinhassi J."/>
            <person name="Pedros-Alio C."/>
            <person name="Ferriera S."/>
            <person name="Johnson J."/>
            <person name="Kravitz S."/>
            <person name="Halpern A."/>
            <person name="Remington K."/>
            <person name="Beeson K."/>
            <person name="Tran B."/>
            <person name="Rogers Y.-H."/>
            <person name="Friedman R."/>
            <person name="Venter J.C."/>
        </authorList>
    </citation>
    <scope>NUCLEOTIDE SEQUENCE [LARGE SCALE GENOMIC DNA]</scope>
    <source>
        <strain evidence="13 14">MED297</strain>
    </source>
</reference>
<dbReference type="NCBIfam" id="NF001236">
    <property type="entry name" value="PRK00203.1"/>
    <property type="match status" value="1"/>
</dbReference>
<dbReference type="GO" id="GO:0043137">
    <property type="term" value="P:DNA replication, removal of RNA primer"/>
    <property type="evidence" value="ECO:0007669"/>
    <property type="project" value="TreeGrafter"/>
</dbReference>
<keyword evidence="6 11" id="KW-0540">Nuclease</keyword>
<evidence type="ECO:0000256" key="4">
    <source>
        <dbReference type="ARBA" id="ARBA00011245"/>
    </source>
</evidence>
<dbReference type="GO" id="GO:0004523">
    <property type="term" value="F:RNA-DNA hybrid ribonuclease activity"/>
    <property type="evidence" value="ECO:0007669"/>
    <property type="project" value="UniProtKB-UniRule"/>
</dbReference>
<dbReference type="FunFam" id="3.30.420.10:FF:000089">
    <property type="entry name" value="Ribonuclease H"/>
    <property type="match status" value="1"/>
</dbReference>
<evidence type="ECO:0000313" key="13">
    <source>
        <dbReference type="EMBL" id="EAR08411.1"/>
    </source>
</evidence>
<dbReference type="Pfam" id="PF00075">
    <property type="entry name" value="RNase_H"/>
    <property type="match status" value="1"/>
</dbReference>
<evidence type="ECO:0000259" key="12">
    <source>
        <dbReference type="PROSITE" id="PS50879"/>
    </source>
</evidence>
<protein>
    <recommendedName>
        <fullName evidence="5 11">Ribonuclease H</fullName>
        <shortName evidence="11">RNase H</shortName>
        <ecNumber evidence="5 11">3.1.26.4</ecNumber>
    </recommendedName>
</protein>
<dbReference type="CDD" id="cd09278">
    <property type="entry name" value="RNase_HI_prokaryote_like"/>
    <property type="match status" value="1"/>
</dbReference>
<comment type="subcellular location">
    <subcellularLocation>
        <location evidence="11">Cytoplasm</location>
    </subcellularLocation>
</comment>
<dbReference type="RefSeq" id="WP_008043678.1">
    <property type="nucleotide sequence ID" value="NZ_CH724150.1"/>
</dbReference>
<evidence type="ECO:0000313" key="14">
    <source>
        <dbReference type="Proteomes" id="UP000005953"/>
    </source>
</evidence>
<dbReference type="GO" id="GO:0005737">
    <property type="term" value="C:cytoplasm"/>
    <property type="evidence" value="ECO:0007669"/>
    <property type="project" value="UniProtKB-SubCell"/>
</dbReference>
<keyword evidence="8 11" id="KW-0255">Endonuclease</keyword>
<evidence type="ECO:0000256" key="8">
    <source>
        <dbReference type="ARBA" id="ARBA00022759"/>
    </source>
</evidence>
<keyword evidence="9 11" id="KW-0378">Hydrolase</keyword>
<accession>A4BHL3</accession>
<comment type="function">
    <text evidence="2 11">Endonuclease that specifically degrades the RNA of RNA-DNA hybrids.</text>
</comment>
<organism evidence="13 14">
    <name type="scientific">Reinekea blandensis MED297</name>
    <dbReference type="NCBI Taxonomy" id="314283"/>
    <lineage>
        <taxon>Bacteria</taxon>
        <taxon>Pseudomonadati</taxon>
        <taxon>Pseudomonadota</taxon>
        <taxon>Gammaproteobacteria</taxon>
        <taxon>Oceanospirillales</taxon>
        <taxon>Saccharospirillaceae</taxon>
        <taxon>Reinekea</taxon>
    </lineage>
</organism>
<dbReference type="OrthoDB" id="7845843at2"/>
<evidence type="ECO:0000256" key="3">
    <source>
        <dbReference type="ARBA" id="ARBA00005300"/>
    </source>
</evidence>
<comment type="caution">
    <text evidence="13">The sequence shown here is derived from an EMBL/GenBank/DDBJ whole genome shotgun (WGS) entry which is preliminary data.</text>
</comment>
<dbReference type="InterPro" id="IPR022892">
    <property type="entry name" value="RNaseHI"/>
</dbReference>